<feature type="region of interest" description="Disordered" evidence="1">
    <location>
        <begin position="1720"/>
        <end position="1842"/>
    </location>
</feature>
<accession>A0A8J4FC85</accession>
<gene>
    <name evidence="2" type="ORF">Vretifemale_115</name>
</gene>
<feature type="region of interest" description="Disordered" evidence="1">
    <location>
        <begin position="804"/>
        <end position="826"/>
    </location>
</feature>
<feature type="region of interest" description="Disordered" evidence="1">
    <location>
        <begin position="2846"/>
        <end position="2867"/>
    </location>
</feature>
<sequence length="2989" mass="312604">MDVTRQPGLCPGDVENAGRTKAPVQEMQHFVAMAVTLLENLSECTGMMEFQEAGPTVNIDSLTSATSADRDGLLWTTRLRMVLSQTFGISELRTEILDLVSLGVLYNDALAPLLLQFMVRSLERSSESALRTGGAGGSAGAKGWGRGGAAAHNWGEAMREWPDNNGWDGKELSDGVGAGSRKQAQRSEAACQPLGPTIADLPLALCLYSSCPEKCGQDALRVVATVALLSSPKELSSWFAAYSADRLTQVMDWLLEATLGWLTGSFSADAADYDDVVCSNAASSGAFLQRQRGSSGGAAAPVTVAPVAAAGRRQFLSQVQCGAVLLAAMSWSCPAVARRALAVVLDRLGAADEEEGLKGHDEPFSCAINDVGFRHCGPVWHVLRAITSDMVRVLAVRDRLQALMLTDHDAGGMDLASASRDSGSDRGHGPMVGSFNDQEAVRLVSELCGDDVDLYEHLLCQAHHLIALLVEHVLYAPSMRPAAAIRLVRLMAPLMPHSDELAEMMLLDVANIACEAAGAAAAEDCALNSLNCGEGAVGITSPSRATRQPYVPSASCISGDAGRSLLTGVSPTRSVRGLSSFGMRGTSGVTDMLSPTLRGTSSAARSSSAALLLHHVCRAQANGNVNSTRRDDASCGALTTATDGGHGGVLPSAVLLALEALCAAITHGRRLAASLEPVVAKLLDGLIRLASRYSPFVPQVTHMSHDRSAVDCAATNVTHDMFGTVGDAVSLTSAKISVQIFSRVRAALAAAARVGVTSTAGNDMDRTDTCLLYVAAVATSLRSCVECNTDDEHRSTISSGRLSMEGALNGAGTPTPLQPPPAPPGLRRSLSNCVRWQRARAVPDHGSIDTSPCAGHDGASGACRARSQLRSWIPGFGEVAPVAAACRNLEFVLAAPPVASLITTLGQALGTLDWGPYGTAAVNRGSDAIHPDSPQTRLRDRKRQLDEHVAVLAELLILAAFGDDCVGACQQGGHGCERTTAAAAAAAAAISNKTRLESRQQLQQLAQQEFTDAKAEAVLQMRMQVLAAMIVVLARAPEPLALAVLREAAPLLPHPLQEPRQHHMNKRLPEVVPRETDAVCCVSVKESPGMGTASAIGGHHANGIMSPRKTWSLRQTAYNGVFAVDDQLLAAQSAVRTAVSLALRHQTRDGLFRAMQGQMRTTLTGADALTVPVCWQRGDNGDTVVREGSGNAVRAHIAAAFANGGQRAVSTALVALLSCHGALQDKLHQLAAAMATPTPQGSPVKSVAQQRQVLATPSAAPGTGVTTQAVTEQLLNMNVGVHSDAPLQSGIAVGSVVSSGDSWAKPASAQPSGHRDAKKSGCAGKASGFFVLRRPQDPAAASAAAGIASNQRQSRTSAPRAATDDMTAAAAAAGSMDSVLRCSTTVPGHARACDTLQSKAQLPPPPGIGTKAAMARPILDTWPVPMQVCTQLLQQLLGLSAISPLPRSPASQVWHWRMMAYGANMARRSVFSAAGGMVRSLHPLVGEKTTRNLHAGALMEELVALGNVAVDMALEAALEAGAAKEGNTLACGAGWDQARAPAATVTSITEAREEPGQKAAVEAAGRAGARAVEQDATPGTAALGSNNPRADPLRQQQQQVPCSPPPSQLQSMGQTAAEDDDDDSDCRIVSCKKARSAPRDRVAEPQHVRRVGNQPKVQPDADTPRTKSKESIKAKKMLRSLQDSLSTFSDFKDIMGSASQPDRCRRPRRSCSGIASNVGRDGDYCQEGSGGHRLGPRRTPKSVPSMSPIRPTAPSGLKTQEQQPRSMQPQTHPETPRLQRTKPRTHLGTEQHLRTCTSMPTSPPACKSTGGREGSDRDEDRRGNGDACIQFSMPEPDPSSKTASLLPQVRLPDAAGAATTTATDIAAPVAPPIKDVSTREIPPANVVAAMDPVAGIQLQPGSQSRDTGTKAAVVAPAAAGTACGGVSEMQPGGAASEARAAALQLLAAVVRVAVVCLPSTCEGSPALPQPPSEDASKLTAACSVLPPPPQSWGFPAAAVANGHAAPGGGDAPAATASSLLQTLLQRLYPPSVSKKVALEMLLDAVPHMNSANMRALFLWVCQQQLAVVSLCLLDEARRLLLREHCLEPDPKKQEQQDLGERRLGQMPLVPPAPCPRGVDGQLRSGDQQQRRQCKNGSDVGKVVDALVSIVATLQQPFCSSDRGPRYKYLLSATANACSQMLLCPAEADGGTSLSGKTARLLARLACRGATAQKVLTMVFQVLQAVTSAQSRSGMPYNVGGGGGQGGGFKDTSQPHLRICPYLQRASSRFAGSNVSLAGAPPGDCGANGSIPTPGSVCAAPSWLTDSPAIHVAQVLLELSSAVIPSLKDAAVALIPTCGSYDCASGRMLEDLPAAVAAALTCCLQSCGLLLASTVAAASAPVPAVATQPATEIRATPAMGRSNAKAEEEERMRLLVLGVRQLQAVAMCAAACTHLVQRRVSAAAVAAAAGTPAAAAPATTPGRSPVSAAARDSSGDRALCLVLSLWRYHSKDVAAVIEQLSAFSSRPLQRHCRDLRQLTTAWKSVWLRLVRDIEQAPPPLQERGPLPGLAQTLCKVWERVGDVGATCEGVNHLLSPLSPAKPPLRVGEPPLQPAPLYGTGQRPDIAPGQASIGDGFGLDEEIPYEPLLVVLGYSSSEESSEEVDTDADEADAEREDDDASSCEDGTSDGADAGVSDKVGSDDSKDVEVSGGKVETATTFGAAELFAFVSPRRKSVLTQLQSQRTLGEARSIMESTVKSVSAIPSAGAARFSMMQRYMAGTTSKTALDLPSALLPQRIASAVAVNVDAEVGTRRRITPAASGPPPTNKEKKKKSMITTSIDRQHHADAVQKQSVSAAVMADTVTTTTTTTTTSGTCAKQRSRASVSKPEVTTKMHVDEGIHAVDTKHSRGLNDGASMAAQEEKTLKKSSETCAAQPSSTSAKKRKASKPRSSRNPFIAACLKETEGRSSDTDGGWSDLEDFLVCQPERDYTAFLSKKHYYAADEDSEKDWS</sequence>
<feature type="compositionally biased region" description="Basic residues" evidence="1">
    <location>
        <begin position="2919"/>
        <end position="2929"/>
    </location>
</feature>
<feature type="compositionally biased region" description="Acidic residues" evidence="1">
    <location>
        <begin position="2637"/>
        <end position="2660"/>
    </location>
</feature>
<feature type="compositionally biased region" description="Basic and acidic residues" evidence="1">
    <location>
        <begin position="2898"/>
        <end position="2907"/>
    </location>
</feature>
<feature type="region of interest" description="Disordered" evidence="1">
    <location>
        <begin position="2792"/>
        <end position="2828"/>
    </location>
</feature>
<feature type="region of interest" description="Disordered" evidence="1">
    <location>
        <begin position="2577"/>
        <end position="2616"/>
    </location>
</feature>
<feature type="region of interest" description="Disordered" evidence="1">
    <location>
        <begin position="1549"/>
        <end position="1673"/>
    </location>
</feature>
<feature type="region of interest" description="Disordered" evidence="1">
    <location>
        <begin position="1342"/>
        <end position="1366"/>
    </location>
</feature>
<keyword evidence="3" id="KW-1185">Reference proteome</keyword>
<organism evidence="2 3">
    <name type="scientific">Volvox reticuliferus</name>
    <dbReference type="NCBI Taxonomy" id="1737510"/>
    <lineage>
        <taxon>Eukaryota</taxon>
        <taxon>Viridiplantae</taxon>
        <taxon>Chlorophyta</taxon>
        <taxon>core chlorophytes</taxon>
        <taxon>Chlorophyceae</taxon>
        <taxon>CS clade</taxon>
        <taxon>Chlamydomonadales</taxon>
        <taxon>Volvocaceae</taxon>
        <taxon>Volvox</taxon>
    </lineage>
</organism>
<feature type="compositionally biased region" description="Basic and acidic residues" evidence="1">
    <location>
        <begin position="2677"/>
        <end position="2686"/>
    </location>
</feature>
<evidence type="ECO:0000313" key="2">
    <source>
        <dbReference type="EMBL" id="GIL69123.1"/>
    </source>
</evidence>
<feature type="region of interest" description="Disordered" evidence="1">
    <location>
        <begin position="2633"/>
        <end position="2691"/>
    </location>
</feature>
<comment type="caution">
    <text evidence="2">The sequence shown here is derived from an EMBL/GenBank/DDBJ whole genome shotgun (WGS) entry which is preliminary data.</text>
</comment>
<evidence type="ECO:0000313" key="3">
    <source>
        <dbReference type="Proteomes" id="UP000747110"/>
    </source>
</evidence>
<name>A0A8J4FC85_9CHLO</name>
<feature type="region of interest" description="Disordered" evidence="1">
    <location>
        <begin position="2103"/>
        <end position="2136"/>
    </location>
</feature>
<feature type="compositionally biased region" description="Polar residues" evidence="1">
    <location>
        <begin position="2851"/>
        <end position="2862"/>
    </location>
</feature>
<proteinExistence type="predicted"/>
<dbReference type="Proteomes" id="UP000747110">
    <property type="component" value="Unassembled WGS sequence"/>
</dbReference>
<reference evidence="2" key="1">
    <citation type="journal article" date="2021" name="Proc. Natl. Acad. Sci. U.S.A.">
        <title>Three genomes in the algal genus Volvox reveal the fate of a haploid sex-determining region after a transition to homothallism.</title>
        <authorList>
            <person name="Yamamoto K."/>
            <person name="Hamaji T."/>
            <person name="Kawai-Toyooka H."/>
            <person name="Matsuzaki R."/>
            <person name="Takahashi F."/>
            <person name="Nishimura Y."/>
            <person name="Kawachi M."/>
            <person name="Noguchi H."/>
            <person name="Minakuchi Y."/>
            <person name="Umen J.G."/>
            <person name="Toyoda A."/>
            <person name="Nozaki H."/>
        </authorList>
    </citation>
    <scope>NUCLEOTIDE SEQUENCE</scope>
    <source>
        <strain evidence="2">NIES-3786</strain>
    </source>
</reference>
<dbReference type="OrthoDB" id="553307at2759"/>
<feature type="compositionally biased region" description="Basic and acidic residues" evidence="1">
    <location>
        <begin position="1662"/>
        <end position="1673"/>
    </location>
</feature>
<feature type="compositionally biased region" description="Basic and acidic residues" evidence="1">
    <location>
        <begin position="1637"/>
        <end position="1647"/>
    </location>
</feature>
<feature type="compositionally biased region" description="Polar residues" evidence="1">
    <location>
        <begin position="1757"/>
        <end position="1773"/>
    </location>
</feature>
<feature type="region of interest" description="Disordered" evidence="1">
    <location>
        <begin position="2895"/>
        <end position="2955"/>
    </location>
</feature>
<feature type="compositionally biased region" description="Low complexity" evidence="1">
    <location>
        <begin position="1559"/>
        <end position="1571"/>
    </location>
</feature>
<dbReference type="EMBL" id="BNCP01000001">
    <property type="protein sequence ID" value="GIL69123.1"/>
    <property type="molecule type" value="Genomic_DNA"/>
</dbReference>
<feature type="compositionally biased region" description="Basic and acidic residues" evidence="1">
    <location>
        <begin position="1813"/>
        <end position="1824"/>
    </location>
</feature>
<evidence type="ECO:0000256" key="1">
    <source>
        <dbReference type="SAM" id="MobiDB-lite"/>
    </source>
</evidence>
<protein>
    <submittedName>
        <fullName evidence="2">Uncharacterized protein</fullName>
    </submittedName>
</protein>